<keyword evidence="1 3" id="KW-0378">Hydrolase</keyword>
<feature type="domain" description="Alpha/beta hydrolase fold-3" evidence="2">
    <location>
        <begin position="75"/>
        <end position="282"/>
    </location>
</feature>
<dbReference type="Proteomes" id="UP000765845">
    <property type="component" value="Unassembled WGS sequence"/>
</dbReference>
<dbReference type="PANTHER" id="PTHR48081:SF8">
    <property type="entry name" value="ALPHA_BETA HYDROLASE FOLD-3 DOMAIN-CONTAINING PROTEIN-RELATED"/>
    <property type="match status" value="1"/>
</dbReference>
<proteinExistence type="predicted"/>
<dbReference type="InterPro" id="IPR029058">
    <property type="entry name" value="AB_hydrolase_fold"/>
</dbReference>
<accession>A0ABX1GBG8</accession>
<evidence type="ECO:0000313" key="4">
    <source>
        <dbReference type="Proteomes" id="UP000765845"/>
    </source>
</evidence>
<protein>
    <submittedName>
        <fullName evidence="3">Alpha/beta hydrolase</fullName>
    </submittedName>
</protein>
<gene>
    <name evidence="3" type="ORF">HCU74_03660</name>
</gene>
<dbReference type="InterPro" id="IPR050300">
    <property type="entry name" value="GDXG_lipolytic_enzyme"/>
</dbReference>
<dbReference type="GO" id="GO:0016787">
    <property type="term" value="F:hydrolase activity"/>
    <property type="evidence" value="ECO:0007669"/>
    <property type="project" value="UniProtKB-KW"/>
</dbReference>
<dbReference type="SUPFAM" id="SSF53474">
    <property type="entry name" value="alpha/beta-Hydrolases"/>
    <property type="match status" value="1"/>
</dbReference>
<dbReference type="RefSeq" id="WP_168449030.1">
    <property type="nucleotide sequence ID" value="NZ_JAAWWK010000001.1"/>
</dbReference>
<dbReference type="Gene3D" id="3.40.50.1820">
    <property type="entry name" value="alpha/beta hydrolase"/>
    <property type="match status" value="1"/>
</dbReference>
<evidence type="ECO:0000313" key="3">
    <source>
        <dbReference type="EMBL" id="NKI16513.1"/>
    </source>
</evidence>
<evidence type="ECO:0000259" key="2">
    <source>
        <dbReference type="Pfam" id="PF07859"/>
    </source>
</evidence>
<dbReference type="PANTHER" id="PTHR48081">
    <property type="entry name" value="AB HYDROLASE SUPERFAMILY PROTEIN C4A8.06C"/>
    <property type="match status" value="1"/>
</dbReference>
<reference evidence="3 4" key="1">
    <citation type="submission" date="2020-04" db="EMBL/GenBank/DDBJ databases">
        <authorList>
            <person name="Yoon J."/>
        </authorList>
    </citation>
    <scope>NUCLEOTIDE SEQUENCE [LARGE SCALE GENOMIC DNA]</scope>
    <source>
        <strain evidence="3 4">KMU-166</strain>
    </source>
</reference>
<sequence>MDPNKIHPDLRDAVAKFPPLPLRNRFMLYLMSIASPLMGKAMTVPGVKITTRRANGVKVRVYQPENNGNASGAGLLWIHGGGLVIGSPKLNDRECTDYVKKYGMSVVSVDYRLAPRHRYPAAIDDCFTVWNWFQENASTLNVIPERIIIAGQSAGGGLTAALAQRVHDQGKTPPLAQLLYYPMLDDRTATRRELDAIKHPIWNNSLNQVGWSAYLGDDFGGPAVPSYGAPARREDLTGLPPTWIGVGGIDLFLEENIEYAERLKSAGVQCQLDVVDMAPHGFDALFADTSLRREFIAKIDEFVARILSESK</sequence>
<dbReference type="EMBL" id="JAAWWK010000001">
    <property type="protein sequence ID" value="NKI16513.1"/>
    <property type="molecule type" value="Genomic_DNA"/>
</dbReference>
<dbReference type="InterPro" id="IPR013094">
    <property type="entry name" value="AB_hydrolase_3"/>
</dbReference>
<evidence type="ECO:0000256" key="1">
    <source>
        <dbReference type="ARBA" id="ARBA00022801"/>
    </source>
</evidence>
<dbReference type="Pfam" id="PF07859">
    <property type="entry name" value="Abhydrolase_3"/>
    <property type="match status" value="1"/>
</dbReference>
<name>A0ABX1GBG8_9GAMM</name>
<organism evidence="3 4">
    <name type="scientific">Spongiibacter thalassae</name>
    <dbReference type="NCBI Taxonomy" id="2721624"/>
    <lineage>
        <taxon>Bacteria</taxon>
        <taxon>Pseudomonadati</taxon>
        <taxon>Pseudomonadota</taxon>
        <taxon>Gammaproteobacteria</taxon>
        <taxon>Cellvibrionales</taxon>
        <taxon>Spongiibacteraceae</taxon>
        <taxon>Spongiibacter</taxon>
    </lineage>
</organism>
<keyword evidence="4" id="KW-1185">Reference proteome</keyword>
<comment type="caution">
    <text evidence="3">The sequence shown here is derived from an EMBL/GenBank/DDBJ whole genome shotgun (WGS) entry which is preliminary data.</text>
</comment>